<keyword evidence="6 9" id="KW-0812">Transmembrane</keyword>
<feature type="transmembrane region" description="Helical" evidence="9">
    <location>
        <begin position="145"/>
        <end position="166"/>
    </location>
</feature>
<dbReference type="Pfam" id="PF03186">
    <property type="entry name" value="CobD_Cbib"/>
    <property type="match status" value="1"/>
</dbReference>
<comment type="pathway">
    <text evidence="2 9">Cofactor biosynthesis; adenosylcobalamin biosynthesis.</text>
</comment>
<evidence type="ECO:0000256" key="9">
    <source>
        <dbReference type="HAMAP-Rule" id="MF_00024"/>
    </source>
</evidence>
<dbReference type="PANTHER" id="PTHR34308">
    <property type="entry name" value="COBALAMIN BIOSYNTHESIS PROTEIN CBIB"/>
    <property type="match status" value="1"/>
</dbReference>
<evidence type="ECO:0000256" key="1">
    <source>
        <dbReference type="ARBA" id="ARBA00004651"/>
    </source>
</evidence>
<dbReference type="PANTHER" id="PTHR34308:SF1">
    <property type="entry name" value="COBALAMIN BIOSYNTHESIS PROTEIN CBIB"/>
    <property type="match status" value="1"/>
</dbReference>
<keyword evidence="5 9" id="KW-0169">Cobalamin biosynthesis</keyword>
<evidence type="ECO:0000256" key="4">
    <source>
        <dbReference type="ARBA" id="ARBA00022475"/>
    </source>
</evidence>
<keyword evidence="7 9" id="KW-1133">Transmembrane helix</keyword>
<keyword evidence="11" id="KW-1185">Reference proteome</keyword>
<dbReference type="GO" id="GO:0048472">
    <property type="term" value="F:threonine-phosphate decarboxylase activity"/>
    <property type="evidence" value="ECO:0007669"/>
    <property type="project" value="InterPro"/>
</dbReference>
<evidence type="ECO:0000256" key="8">
    <source>
        <dbReference type="ARBA" id="ARBA00023136"/>
    </source>
</evidence>
<dbReference type="NCBIfam" id="TIGR00380">
    <property type="entry name" value="cobal_cbiB"/>
    <property type="match status" value="1"/>
</dbReference>
<dbReference type="GO" id="GO:0009236">
    <property type="term" value="P:cobalamin biosynthetic process"/>
    <property type="evidence" value="ECO:0007669"/>
    <property type="project" value="UniProtKB-UniRule"/>
</dbReference>
<dbReference type="GO" id="GO:0005886">
    <property type="term" value="C:plasma membrane"/>
    <property type="evidence" value="ECO:0007669"/>
    <property type="project" value="UniProtKB-SubCell"/>
</dbReference>
<evidence type="ECO:0000256" key="3">
    <source>
        <dbReference type="ARBA" id="ARBA00006263"/>
    </source>
</evidence>
<name>A0A0M6YIX3_9RHOB</name>
<dbReference type="STRING" id="420998.JDO7802_01891"/>
<evidence type="ECO:0000256" key="2">
    <source>
        <dbReference type="ARBA" id="ARBA00004953"/>
    </source>
</evidence>
<comment type="function">
    <text evidence="9">Converts cobyric acid to cobinamide by the addition of aminopropanol on the F carboxylic group.</text>
</comment>
<organism evidence="10 11">
    <name type="scientific">Jannaschia donghaensis</name>
    <dbReference type="NCBI Taxonomy" id="420998"/>
    <lineage>
        <taxon>Bacteria</taxon>
        <taxon>Pseudomonadati</taxon>
        <taxon>Pseudomonadota</taxon>
        <taxon>Alphaproteobacteria</taxon>
        <taxon>Rhodobacterales</taxon>
        <taxon>Roseobacteraceae</taxon>
        <taxon>Jannaschia</taxon>
    </lineage>
</organism>
<evidence type="ECO:0000256" key="7">
    <source>
        <dbReference type="ARBA" id="ARBA00022989"/>
    </source>
</evidence>
<evidence type="ECO:0000256" key="6">
    <source>
        <dbReference type="ARBA" id="ARBA00022692"/>
    </source>
</evidence>
<dbReference type="GO" id="GO:0015420">
    <property type="term" value="F:ABC-type vitamin B12 transporter activity"/>
    <property type="evidence" value="ECO:0007669"/>
    <property type="project" value="UniProtKB-UniRule"/>
</dbReference>
<dbReference type="UniPathway" id="UPA00148"/>
<dbReference type="InterPro" id="IPR004485">
    <property type="entry name" value="Cobalamin_biosynth_CobD/CbiB"/>
</dbReference>
<dbReference type="Proteomes" id="UP000049222">
    <property type="component" value="Unassembled WGS sequence"/>
</dbReference>
<keyword evidence="4 9" id="KW-1003">Cell membrane</keyword>
<sequence length="312" mass="33342">MLIIAMILDAALGEPDWLWSRVKHPAVVMGEAIAALDVRFNTGTHRRARGIAVVAVLVCAALAIGWLIALVPDFGLLEILGAAILLAQRSLVDHVRAVADALRRSLAEGRASVAMIVGRDTADMTQAQVARAAVESAAENLSDGVIAPAFWFAIGGLPAMLAYKLVNTADSMIGYRTERYADFGWAAARLDDGLNWIPARLTAVVMLASHFALRHWHRVPNDAAQHRSPNAGWPEAAIAPLLDLSLAGPRSYDGTPTEFPWVNPTGRKDAGPDDIDGACAILWRTWAGALILAGGAALLQPAARALFDFFTF</sequence>
<feature type="transmembrane region" description="Helical" evidence="9">
    <location>
        <begin position="51"/>
        <end position="71"/>
    </location>
</feature>
<evidence type="ECO:0000313" key="11">
    <source>
        <dbReference type="Proteomes" id="UP000049222"/>
    </source>
</evidence>
<dbReference type="AlphaFoldDB" id="A0A0M6YIX3"/>
<protein>
    <recommendedName>
        <fullName evidence="9">Cobalamin biosynthesis protein CobD</fullName>
    </recommendedName>
</protein>
<keyword evidence="8 9" id="KW-0472">Membrane</keyword>
<proteinExistence type="inferred from homology"/>
<comment type="similarity">
    <text evidence="3 9">Belongs to the CobD/CbiB family.</text>
</comment>
<reference evidence="10 11" key="1">
    <citation type="submission" date="2015-07" db="EMBL/GenBank/DDBJ databases">
        <authorList>
            <person name="Noorani M."/>
        </authorList>
    </citation>
    <scope>NUCLEOTIDE SEQUENCE [LARGE SCALE GENOMIC DNA]</scope>
    <source>
        <strain evidence="10 11">CECT 7802</strain>
    </source>
</reference>
<gene>
    <name evidence="9" type="primary">cobD</name>
    <name evidence="10" type="ORF">JDO7802_01891</name>
</gene>
<comment type="subcellular location">
    <subcellularLocation>
        <location evidence="1 9">Cell membrane</location>
        <topology evidence="1 9">Multi-pass membrane protein</topology>
    </subcellularLocation>
</comment>
<evidence type="ECO:0000313" key="10">
    <source>
        <dbReference type="EMBL" id="CTQ49874.1"/>
    </source>
</evidence>
<accession>A0A0M6YIX3</accession>
<dbReference type="HAMAP" id="MF_00024">
    <property type="entry name" value="CobD_CbiB"/>
    <property type="match status" value="1"/>
</dbReference>
<evidence type="ECO:0000256" key="5">
    <source>
        <dbReference type="ARBA" id="ARBA00022573"/>
    </source>
</evidence>
<dbReference type="EMBL" id="CXSU01000012">
    <property type="protein sequence ID" value="CTQ49874.1"/>
    <property type="molecule type" value="Genomic_DNA"/>
</dbReference>
<comment type="caution">
    <text evidence="9">Lacks conserved residue(s) required for the propagation of feature annotation.</text>
</comment>